<reference evidence="2" key="1">
    <citation type="journal article" date="2013" name="Genetics">
        <title>The draft genome and transcriptome of Panagrellus redivivus are shaped by the harsh demands of a free-living lifestyle.</title>
        <authorList>
            <person name="Srinivasan J."/>
            <person name="Dillman A.R."/>
            <person name="Macchietto M.G."/>
            <person name="Heikkinen L."/>
            <person name="Lakso M."/>
            <person name="Fracchia K.M."/>
            <person name="Antoshechkin I."/>
            <person name="Mortazavi A."/>
            <person name="Wong G."/>
            <person name="Sternberg P.W."/>
        </authorList>
    </citation>
    <scope>NUCLEOTIDE SEQUENCE [LARGE SCALE GENOMIC DNA]</scope>
    <source>
        <strain evidence="2">MT8872</strain>
    </source>
</reference>
<accession>A0A7E4ZUK0</accession>
<keyword evidence="2" id="KW-1185">Reference proteome</keyword>
<name>A0A7E4ZUK0_PANRE</name>
<proteinExistence type="predicted"/>
<evidence type="ECO:0000313" key="3">
    <source>
        <dbReference type="WBParaSite" id="Pan_g18176.t1"/>
    </source>
</evidence>
<feature type="chain" id="PRO_5028877124" evidence="1">
    <location>
        <begin position="20"/>
        <end position="214"/>
    </location>
</feature>
<evidence type="ECO:0000313" key="2">
    <source>
        <dbReference type="Proteomes" id="UP000492821"/>
    </source>
</evidence>
<evidence type="ECO:0000256" key="1">
    <source>
        <dbReference type="SAM" id="SignalP"/>
    </source>
</evidence>
<keyword evidence="1" id="KW-0732">Signal</keyword>
<feature type="signal peptide" evidence="1">
    <location>
        <begin position="1"/>
        <end position="19"/>
    </location>
</feature>
<dbReference type="AlphaFoldDB" id="A0A7E4ZUK0"/>
<dbReference type="WBParaSite" id="Pan_g18176.t1">
    <property type="protein sequence ID" value="Pan_g18176.t1"/>
    <property type="gene ID" value="Pan_g18176"/>
</dbReference>
<sequence length="214" mass="23012">MSVRCVLLAVAIVVLRINGAPTDTGYFLTSNLAVISNEAGLTASNTDNGGVSFAIGETAKSKTFAIGVQNDNFMFGVKVSEPVLQCYFTVTVTNPKTGYDTSTKIKLEVNEATGLAYLASPLPLKFFGSFEDNFAQFVVKSDGKMGLGPVVSSTKTVVFAAYNLARLYDAAHRFFLITLSWESLPALSEVVFKNVSVFDNMRLSGLIDSNSQTK</sequence>
<dbReference type="Proteomes" id="UP000492821">
    <property type="component" value="Unassembled WGS sequence"/>
</dbReference>
<protein>
    <submittedName>
        <fullName evidence="3">Cadherin domain-containing protein</fullName>
    </submittedName>
</protein>
<reference evidence="3" key="2">
    <citation type="submission" date="2020-10" db="UniProtKB">
        <authorList>
            <consortium name="WormBaseParasite"/>
        </authorList>
    </citation>
    <scope>IDENTIFICATION</scope>
</reference>
<organism evidence="2 3">
    <name type="scientific">Panagrellus redivivus</name>
    <name type="common">Microworm</name>
    <dbReference type="NCBI Taxonomy" id="6233"/>
    <lineage>
        <taxon>Eukaryota</taxon>
        <taxon>Metazoa</taxon>
        <taxon>Ecdysozoa</taxon>
        <taxon>Nematoda</taxon>
        <taxon>Chromadorea</taxon>
        <taxon>Rhabditida</taxon>
        <taxon>Tylenchina</taxon>
        <taxon>Panagrolaimomorpha</taxon>
        <taxon>Panagrolaimoidea</taxon>
        <taxon>Panagrolaimidae</taxon>
        <taxon>Panagrellus</taxon>
    </lineage>
</organism>